<dbReference type="Proteomes" id="UP000006727">
    <property type="component" value="Chromosome 5"/>
</dbReference>
<accession>A0A2K1KKP4</accession>
<dbReference type="Gramene" id="Pp3c5_22111V3.1">
    <property type="protein sequence ID" value="PAC:32954906.CDS.1"/>
    <property type="gene ID" value="Pp3c5_22111"/>
</dbReference>
<keyword evidence="3" id="KW-1185">Reference proteome</keyword>
<evidence type="ECO:0000313" key="3">
    <source>
        <dbReference type="Proteomes" id="UP000006727"/>
    </source>
</evidence>
<dbReference type="EnsemblPlants" id="Pp3c5_22111V3.1">
    <property type="protein sequence ID" value="PAC:32954906.CDS.1"/>
    <property type="gene ID" value="Pp3c5_22111"/>
</dbReference>
<evidence type="ECO:0000313" key="1">
    <source>
        <dbReference type="EMBL" id="PNR54339.1"/>
    </source>
</evidence>
<reference evidence="2" key="3">
    <citation type="submission" date="2020-12" db="UniProtKB">
        <authorList>
            <consortium name="EnsemblPlants"/>
        </authorList>
    </citation>
    <scope>IDENTIFICATION</scope>
</reference>
<dbReference type="AlphaFoldDB" id="A0A2K1KKP4"/>
<gene>
    <name evidence="1" type="ORF">PHYPA_008016</name>
</gene>
<dbReference type="InParanoid" id="A0A2K1KKP4"/>
<reference evidence="1 3" key="2">
    <citation type="journal article" date="2018" name="Plant J.">
        <title>The Physcomitrella patens chromosome-scale assembly reveals moss genome structure and evolution.</title>
        <authorList>
            <person name="Lang D."/>
            <person name="Ullrich K.K."/>
            <person name="Murat F."/>
            <person name="Fuchs J."/>
            <person name="Jenkins J."/>
            <person name="Haas F.B."/>
            <person name="Piednoel M."/>
            <person name="Gundlach H."/>
            <person name="Van Bel M."/>
            <person name="Meyberg R."/>
            <person name="Vives C."/>
            <person name="Morata J."/>
            <person name="Symeonidi A."/>
            <person name="Hiss M."/>
            <person name="Muchero W."/>
            <person name="Kamisugi Y."/>
            <person name="Saleh O."/>
            <person name="Blanc G."/>
            <person name="Decker E.L."/>
            <person name="van Gessel N."/>
            <person name="Grimwood J."/>
            <person name="Hayes R.D."/>
            <person name="Graham S.W."/>
            <person name="Gunter L.E."/>
            <person name="McDaniel S.F."/>
            <person name="Hoernstein S.N.W."/>
            <person name="Larsson A."/>
            <person name="Li F.W."/>
            <person name="Perroud P.F."/>
            <person name="Phillips J."/>
            <person name="Ranjan P."/>
            <person name="Rokshar D.S."/>
            <person name="Rothfels C.J."/>
            <person name="Schneider L."/>
            <person name="Shu S."/>
            <person name="Stevenson D.W."/>
            <person name="Thummler F."/>
            <person name="Tillich M."/>
            <person name="Villarreal Aguilar J.C."/>
            <person name="Widiez T."/>
            <person name="Wong G.K."/>
            <person name="Wymore A."/>
            <person name="Zhang Y."/>
            <person name="Zimmer A.D."/>
            <person name="Quatrano R.S."/>
            <person name="Mayer K.F.X."/>
            <person name="Goodstein D."/>
            <person name="Casacuberta J.M."/>
            <person name="Vandepoele K."/>
            <person name="Reski R."/>
            <person name="Cuming A.C."/>
            <person name="Tuskan G.A."/>
            <person name="Maumus F."/>
            <person name="Salse J."/>
            <person name="Schmutz J."/>
            <person name="Rensing S.A."/>
        </authorList>
    </citation>
    <scope>NUCLEOTIDE SEQUENCE [LARGE SCALE GENOMIC DNA]</scope>
    <source>
        <strain evidence="2 3">cv. Gransden 2004</strain>
    </source>
</reference>
<dbReference type="EMBL" id="ABEU02000005">
    <property type="protein sequence ID" value="PNR54339.1"/>
    <property type="molecule type" value="Genomic_DNA"/>
</dbReference>
<proteinExistence type="predicted"/>
<name>A0A2K1KKP4_PHYPA</name>
<evidence type="ECO:0000313" key="2">
    <source>
        <dbReference type="EnsemblPlants" id="PAC:32954906.CDS.1"/>
    </source>
</evidence>
<protein>
    <submittedName>
        <fullName evidence="1 2">Uncharacterized protein</fullName>
    </submittedName>
</protein>
<reference evidence="1 3" key="1">
    <citation type="journal article" date="2008" name="Science">
        <title>The Physcomitrella genome reveals evolutionary insights into the conquest of land by plants.</title>
        <authorList>
            <person name="Rensing S."/>
            <person name="Lang D."/>
            <person name="Zimmer A."/>
            <person name="Terry A."/>
            <person name="Salamov A."/>
            <person name="Shapiro H."/>
            <person name="Nishiyama T."/>
            <person name="Perroud P.-F."/>
            <person name="Lindquist E."/>
            <person name="Kamisugi Y."/>
            <person name="Tanahashi T."/>
            <person name="Sakakibara K."/>
            <person name="Fujita T."/>
            <person name="Oishi K."/>
            <person name="Shin-I T."/>
            <person name="Kuroki Y."/>
            <person name="Toyoda A."/>
            <person name="Suzuki Y."/>
            <person name="Hashimoto A."/>
            <person name="Yamaguchi K."/>
            <person name="Sugano A."/>
            <person name="Kohara Y."/>
            <person name="Fujiyama A."/>
            <person name="Anterola A."/>
            <person name="Aoki S."/>
            <person name="Ashton N."/>
            <person name="Barbazuk W.B."/>
            <person name="Barker E."/>
            <person name="Bennetzen J."/>
            <person name="Bezanilla M."/>
            <person name="Blankenship R."/>
            <person name="Cho S.H."/>
            <person name="Dutcher S."/>
            <person name="Estelle M."/>
            <person name="Fawcett J.A."/>
            <person name="Gundlach H."/>
            <person name="Hanada K."/>
            <person name="Heyl A."/>
            <person name="Hicks K.A."/>
            <person name="Hugh J."/>
            <person name="Lohr M."/>
            <person name="Mayer K."/>
            <person name="Melkozernov A."/>
            <person name="Murata T."/>
            <person name="Nelson D."/>
            <person name="Pils B."/>
            <person name="Prigge M."/>
            <person name="Reiss B."/>
            <person name="Renner T."/>
            <person name="Rombauts S."/>
            <person name="Rushton P."/>
            <person name="Sanderfoot A."/>
            <person name="Schween G."/>
            <person name="Shiu S.-H."/>
            <person name="Stueber K."/>
            <person name="Theodoulou F.L."/>
            <person name="Tu H."/>
            <person name="Van de Peer Y."/>
            <person name="Verrier P.J."/>
            <person name="Waters E."/>
            <person name="Wood A."/>
            <person name="Yang L."/>
            <person name="Cove D."/>
            <person name="Cuming A."/>
            <person name="Hasebe M."/>
            <person name="Lucas S."/>
            <person name="Mishler D.B."/>
            <person name="Reski R."/>
            <person name="Grigoriev I."/>
            <person name="Quatrano R.S."/>
            <person name="Boore J.L."/>
        </authorList>
    </citation>
    <scope>NUCLEOTIDE SEQUENCE [LARGE SCALE GENOMIC DNA]</scope>
    <source>
        <strain evidence="2 3">cv. Gransden 2004</strain>
    </source>
</reference>
<organism evidence="1">
    <name type="scientific">Physcomitrium patens</name>
    <name type="common">Spreading-leaved earth moss</name>
    <name type="synonym">Physcomitrella patens</name>
    <dbReference type="NCBI Taxonomy" id="3218"/>
    <lineage>
        <taxon>Eukaryota</taxon>
        <taxon>Viridiplantae</taxon>
        <taxon>Streptophyta</taxon>
        <taxon>Embryophyta</taxon>
        <taxon>Bryophyta</taxon>
        <taxon>Bryophytina</taxon>
        <taxon>Bryopsida</taxon>
        <taxon>Funariidae</taxon>
        <taxon>Funariales</taxon>
        <taxon>Funariaceae</taxon>
        <taxon>Physcomitrium</taxon>
    </lineage>
</organism>
<sequence>MKETANCTFPANLHIPRKIALLRRQVHKESKRDLQQGFKVECYHKCKYSGISRLCCLEFVAYPHPGLTLK</sequence>